<evidence type="ECO:0000313" key="2">
    <source>
        <dbReference type="Proteomes" id="UP000016800"/>
    </source>
</evidence>
<dbReference type="AlphaFoldDB" id="S0DQ61"/>
<dbReference type="RefSeq" id="XP_023426661.1">
    <property type="nucleotide sequence ID" value="XM_023572558.1"/>
</dbReference>
<dbReference type="HOGENOM" id="CLU_1428107_0_0_1"/>
<organism evidence="1 2">
    <name type="scientific">Gibberella fujikuroi (strain CBS 195.34 / IMI 58289 / NRRL A-6831)</name>
    <name type="common">Bakanae and foot rot disease fungus</name>
    <name type="synonym">Fusarium fujikuroi</name>
    <dbReference type="NCBI Taxonomy" id="1279085"/>
    <lineage>
        <taxon>Eukaryota</taxon>
        <taxon>Fungi</taxon>
        <taxon>Dikarya</taxon>
        <taxon>Ascomycota</taxon>
        <taxon>Pezizomycotina</taxon>
        <taxon>Sordariomycetes</taxon>
        <taxon>Hypocreomycetidae</taxon>
        <taxon>Hypocreales</taxon>
        <taxon>Nectriaceae</taxon>
        <taxon>Fusarium</taxon>
        <taxon>Fusarium fujikuroi species complex</taxon>
    </lineage>
</organism>
<evidence type="ECO:0000313" key="1">
    <source>
        <dbReference type="EMBL" id="CCT64580.1"/>
    </source>
</evidence>
<sequence length="152" mass="17251">MRVGANGRQTFQKCWLWSAGEEQKYGSGRKTSDYNAYNPLTDGPDFAACPKLPSGDELIKNIQACKEYLEVGIMFGMDPTKFLAEEKKISPKLKKQQQAARGIHPRDQHAMLIFTPTSKHIPTQANYFVGCRFDSGRLHPRRVPSEQVFFLL</sequence>
<reference evidence="1 2" key="1">
    <citation type="journal article" date="2013" name="PLoS Pathog.">
        <title>Deciphering the cryptic genome: genome-wide analyses of the rice pathogen Fusarium fujikuroi reveal complex regulation of secondary metabolism and novel metabolites.</title>
        <authorList>
            <person name="Wiemann P."/>
            <person name="Sieber C.M."/>
            <person name="von Bargen K.W."/>
            <person name="Studt L."/>
            <person name="Niehaus E.M."/>
            <person name="Espino J.J."/>
            <person name="Huss K."/>
            <person name="Michielse C.B."/>
            <person name="Albermann S."/>
            <person name="Wagner D."/>
            <person name="Bergner S.V."/>
            <person name="Connolly L.R."/>
            <person name="Fischer A."/>
            <person name="Reuter G."/>
            <person name="Kleigrewe K."/>
            <person name="Bald T."/>
            <person name="Wingfield B.D."/>
            <person name="Ophir R."/>
            <person name="Freeman S."/>
            <person name="Hippler M."/>
            <person name="Smith K.M."/>
            <person name="Brown D.W."/>
            <person name="Proctor R.H."/>
            <person name="Munsterkotter M."/>
            <person name="Freitag M."/>
            <person name="Humpf H.U."/>
            <person name="Guldener U."/>
            <person name="Tudzynski B."/>
        </authorList>
    </citation>
    <scope>NUCLEOTIDE SEQUENCE [LARGE SCALE GENOMIC DNA]</scope>
    <source>
        <strain evidence="2">CBS 195.34 / IMI 58289 / NRRL A-6831</strain>
    </source>
</reference>
<keyword evidence="2" id="KW-1185">Reference proteome</keyword>
<dbReference type="VEuPathDB" id="FungiDB:FFUJ_04187"/>
<dbReference type="GeneID" id="35397668"/>
<name>S0DQ61_GIBF5</name>
<dbReference type="EMBL" id="HF679024">
    <property type="protein sequence ID" value="CCT64580.1"/>
    <property type="molecule type" value="Genomic_DNA"/>
</dbReference>
<proteinExistence type="predicted"/>
<dbReference type="Proteomes" id="UP000016800">
    <property type="component" value="Chromosome II"/>
</dbReference>
<protein>
    <submittedName>
        <fullName evidence="1">Uncharacterized protein</fullName>
    </submittedName>
</protein>
<gene>
    <name evidence="1" type="ORF">FFUJ_04187</name>
</gene>
<accession>S0DQ61</accession>